<sequence length="139" mass="15969">MNILTKVNFTSRVSSVLNKEVKQYGKQFMFDTKEDTSWSSDEGTPQWIILSFEEPQNITGFCFQFQGGFAGLKSEIIMFSSDGAHLHQEPFYPEDINSPQLFQIKDSARQKDCSKIKFVFESSTDLFGRIIVYNLQLLS</sequence>
<dbReference type="EnsemblMetazoa" id="XM_017136706.1">
    <property type="protein sequence ID" value="XP_016992195.1"/>
    <property type="gene ID" value="LOC108053970"/>
</dbReference>
<gene>
    <name evidence="4" type="primary">LOC108053970</name>
    <name evidence="2" type="synonym">108053970</name>
</gene>
<dbReference type="Gene3D" id="2.60.120.260">
    <property type="entry name" value="Galactose-binding domain-like"/>
    <property type="match status" value="1"/>
</dbReference>
<keyword evidence="3" id="KW-1185">Reference proteome</keyword>
<name>A0A6P4FNS3_DRORH</name>
<reference evidence="2" key="3">
    <citation type="submission" date="2025-05" db="UniProtKB">
        <authorList>
            <consortium name="EnsemblMetazoa"/>
        </authorList>
    </citation>
    <scope>IDENTIFICATION</scope>
</reference>
<dbReference type="InterPro" id="IPR000421">
    <property type="entry name" value="FA58C"/>
</dbReference>
<dbReference type="OrthoDB" id="10250488at2759"/>
<keyword evidence="4" id="KW-0675">Receptor</keyword>
<feature type="domain" description="F5/8 type C" evidence="1">
    <location>
        <begin position="21"/>
        <end position="84"/>
    </location>
</feature>
<evidence type="ECO:0000259" key="1">
    <source>
        <dbReference type="Pfam" id="PF00754"/>
    </source>
</evidence>
<dbReference type="Proteomes" id="UP001652680">
    <property type="component" value="Unassembled WGS sequence"/>
</dbReference>
<dbReference type="SUPFAM" id="SSF49785">
    <property type="entry name" value="Galactose-binding domain-like"/>
    <property type="match status" value="1"/>
</dbReference>
<dbReference type="InterPro" id="IPR008979">
    <property type="entry name" value="Galactose-bd-like_sf"/>
</dbReference>
<proteinExistence type="predicted"/>
<evidence type="ECO:0000313" key="2">
    <source>
        <dbReference type="EnsemblMetazoa" id="XP_016992195.1"/>
    </source>
</evidence>
<evidence type="ECO:0000313" key="3">
    <source>
        <dbReference type="Proteomes" id="UP001652680"/>
    </source>
</evidence>
<dbReference type="RefSeq" id="XP_016992195.1">
    <property type="nucleotide sequence ID" value="XM_017136706.1"/>
</dbReference>
<reference evidence="3" key="1">
    <citation type="journal article" date="2021" name="Elife">
        <title>Highly contiguous assemblies of 101 drosophilid genomes.</title>
        <authorList>
            <person name="Kim B.Y."/>
            <person name="Wang J.R."/>
            <person name="Miller D.E."/>
            <person name="Barmina O."/>
            <person name="Delaney E."/>
            <person name="Thompson A."/>
            <person name="Comeault A.A."/>
            <person name="Peede D."/>
            <person name="D'Agostino E.R."/>
            <person name="Pelaez J."/>
            <person name="Aguilar J.M."/>
            <person name="Haji D."/>
            <person name="Matsunaga T."/>
            <person name="Armstrong E.E."/>
            <person name="Zych M."/>
            <person name="Ogawa Y."/>
            <person name="Stamenkovic-Radak M."/>
            <person name="Jelic M."/>
            <person name="Veselinovic M.S."/>
            <person name="Tanaskovic M."/>
            <person name="Eric P."/>
            <person name="Gao J.J."/>
            <person name="Katoh T.K."/>
            <person name="Toda M.J."/>
            <person name="Watabe H."/>
            <person name="Watada M."/>
            <person name="Davis J.S."/>
            <person name="Moyle L.C."/>
            <person name="Manoli G."/>
            <person name="Bertolini E."/>
            <person name="Kostal V."/>
            <person name="Hawley R.S."/>
            <person name="Takahashi A."/>
            <person name="Jones C.D."/>
            <person name="Price D.K."/>
            <person name="Whiteman N."/>
            <person name="Kopp A."/>
            <person name="Matute D.R."/>
            <person name="Petrov D.A."/>
        </authorList>
    </citation>
    <scope>NUCLEOTIDE SEQUENCE [LARGE SCALE GENOMIC DNA]</scope>
</reference>
<accession>A0A6P4FNS3</accession>
<protein>
    <submittedName>
        <fullName evidence="4">Nuclear receptor 2C2-associated protein</fullName>
    </submittedName>
</protein>
<reference evidence="4" key="2">
    <citation type="submission" date="2025-04" db="UniProtKB">
        <authorList>
            <consortium name="RefSeq"/>
        </authorList>
    </citation>
    <scope>IDENTIFICATION</scope>
</reference>
<dbReference type="Pfam" id="PF00754">
    <property type="entry name" value="F5_F8_type_C"/>
    <property type="match status" value="1"/>
</dbReference>
<dbReference type="AlphaFoldDB" id="A0A6P4FNS3"/>
<evidence type="ECO:0000313" key="4">
    <source>
        <dbReference type="RefSeq" id="XP_016992195.1"/>
    </source>
</evidence>
<organism evidence="4">
    <name type="scientific">Drosophila rhopaloa</name>
    <name type="common">Fruit fly</name>
    <dbReference type="NCBI Taxonomy" id="1041015"/>
    <lineage>
        <taxon>Eukaryota</taxon>
        <taxon>Metazoa</taxon>
        <taxon>Ecdysozoa</taxon>
        <taxon>Arthropoda</taxon>
        <taxon>Hexapoda</taxon>
        <taxon>Insecta</taxon>
        <taxon>Pterygota</taxon>
        <taxon>Neoptera</taxon>
        <taxon>Endopterygota</taxon>
        <taxon>Diptera</taxon>
        <taxon>Brachycera</taxon>
        <taxon>Muscomorpha</taxon>
        <taxon>Ephydroidea</taxon>
        <taxon>Drosophilidae</taxon>
        <taxon>Drosophila</taxon>
        <taxon>Sophophora</taxon>
    </lineage>
</organism>
<dbReference type="GeneID" id="108053970"/>